<dbReference type="Gene3D" id="2.70.50.70">
    <property type="match status" value="1"/>
</dbReference>
<evidence type="ECO:0000313" key="3">
    <source>
        <dbReference type="EMBL" id="OMJ10996.1"/>
    </source>
</evidence>
<evidence type="ECO:0000313" key="4">
    <source>
        <dbReference type="Proteomes" id="UP000187283"/>
    </source>
</evidence>
<accession>A0A1R1X8Q0</accession>
<name>A0A1R1X8Q0_9FUNG</name>
<dbReference type="PANTHER" id="PTHR36182:SF1">
    <property type="entry name" value="PROTEIN, PUTATIVE (AFU_ORTHOLOGUE AFUA_6G10930)-RELATED"/>
    <property type="match status" value="1"/>
</dbReference>
<dbReference type="OrthoDB" id="2342176at2759"/>
<feature type="compositionally biased region" description="Basic residues" evidence="1">
    <location>
        <begin position="289"/>
        <end position="317"/>
    </location>
</feature>
<evidence type="ECO:0000256" key="2">
    <source>
        <dbReference type="SAM" id="SignalP"/>
    </source>
</evidence>
<reference evidence="3 4" key="1">
    <citation type="submission" date="2017-01" db="EMBL/GenBank/DDBJ databases">
        <authorList>
            <person name="Mah S.A."/>
            <person name="Swanson W.J."/>
            <person name="Moy G.W."/>
            <person name="Vacquier V.D."/>
        </authorList>
    </citation>
    <scope>NUCLEOTIDE SEQUENCE [LARGE SCALE GENOMIC DNA]</scope>
    <source>
        <strain evidence="3 4">GSMNP</strain>
    </source>
</reference>
<evidence type="ECO:0000256" key="1">
    <source>
        <dbReference type="SAM" id="MobiDB-lite"/>
    </source>
</evidence>
<proteinExistence type="predicted"/>
<dbReference type="STRING" id="133412.A0A1R1X8Q0"/>
<feature type="compositionally biased region" description="Basic residues" evidence="1">
    <location>
        <begin position="509"/>
        <end position="522"/>
    </location>
</feature>
<feature type="region of interest" description="Disordered" evidence="1">
    <location>
        <begin position="275"/>
        <end position="334"/>
    </location>
</feature>
<protein>
    <recommendedName>
        <fullName evidence="5">Chitin-binding type-4 domain-containing protein</fullName>
    </recommendedName>
</protein>
<feature type="signal peptide" evidence="2">
    <location>
        <begin position="1"/>
        <end position="19"/>
    </location>
</feature>
<organism evidence="3 4">
    <name type="scientific">Smittium culicis</name>
    <dbReference type="NCBI Taxonomy" id="133412"/>
    <lineage>
        <taxon>Eukaryota</taxon>
        <taxon>Fungi</taxon>
        <taxon>Fungi incertae sedis</taxon>
        <taxon>Zoopagomycota</taxon>
        <taxon>Kickxellomycotina</taxon>
        <taxon>Harpellomycetes</taxon>
        <taxon>Harpellales</taxon>
        <taxon>Legeriomycetaceae</taxon>
        <taxon>Smittium</taxon>
    </lineage>
</organism>
<dbReference type="AlphaFoldDB" id="A0A1R1X8Q0"/>
<feature type="region of interest" description="Disordered" evidence="1">
    <location>
        <begin position="508"/>
        <end position="529"/>
    </location>
</feature>
<dbReference type="PANTHER" id="PTHR36182">
    <property type="entry name" value="PROTEIN, PUTATIVE (AFU_ORTHOLOGUE AFUA_6G10930)-RELATED"/>
    <property type="match status" value="1"/>
</dbReference>
<dbReference type="Proteomes" id="UP000187283">
    <property type="component" value="Unassembled WGS sequence"/>
</dbReference>
<feature type="chain" id="PRO_5012073937" description="Chitin-binding type-4 domain-containing protein" evidence="2">
    <location>
        <begin position="20"/>
        <end position="569"/>
    </location>
</feature>
<sequence>MVNFGLFGIVPLLIQTCYGHMAISEPCVRNSPRNECNENNRSGKFDYDVTSPIGKSGLVWKPLCRWDGEKDRTNPLTWYAGQTVKVEFFPGGATHNGGHCQFALSYNGGADFVVIKDVFKHCFFKDLSFDYNNQVREYEIELPHNLPSSDNVVFAWTWINAIGDREYYMNCFDVNIIGNGSDNYTGKKLLIANYGPSTPHIPEFNGNYETGMDLLMSRPKMTVYSNDITLPPKIDNNQSNSIMSEYKPKAVETEVVENDQNAILIEPETDIYSENKPSSVISEKDSLVSKKKKIKNNKTKTKNKKNKNRTKSNTKKSSKIDRPNIPETQENLPLNRNKNFYDETIDNHFKDPNMKDDYIFVDDDLFFVGGPAVALEEKETKNLLGNIATDNGYKTDTDFQPFYKKTPNYFPSMAIDTNIYNDMDASYVTNTEAKYDPQEHFDSYLDEKSQSYSYEASEVDTTVTVTSTIYMTLEGDFEDTLNSKSLPFEQDEIMESINVNTIDFDKKNNRTKKSHKRRKRKNQIQTETETEATNHLMTVSSIAKKMRKNRVKKRCKKHKKYLLKTYERK</sequence>
<gene>
    <name evidence="3" type="ORF">AYI70_g9975</name>
</gene>
<comment type="caution">
    <text evidence="3">The sequence shown here is derived from an EMBL/GenBank/DDBJ whole genome shotgun (WGS) entry which is preliminary data.</text>
</comment>
<evidence type="ECO:0008006" key="5">
    <source>
        <dbReference type="Google" id="ProtNLM"/>
    </source>
</evidence>
<dbReference type="EMBL" id="LSSN01004744">
    <property type="protein sequence ID" value="OMJ10996.1"/>
    <property type="molecule type" value="Genomic_DNA"/>
</dbReference>
<keyword evidence="2" id="KW-0732">Signal</keyword>
<keyword evidence="4" id="KW-1185">Reference proteome</keyword>